<accession>A0A0A9BEZ4</accession>
<proteinExistence type="predicted"/>
<dbReference type="EMBL" id="GBRH01240023">
    <property type="protein sequence ID" value="JAD57872.1"/>
    <property type="molecule type" value="Transcribed_RNA"/>
</dbReference>
<protein>
    <submittedName>
        <fullName evidence="1">Uncharacterized protein</fullName>
    </submittedName>
</protein>
<evidence type="ECO:0000313" key="1">
    <source>
        <dbReference type="EMBL" id="JAD57872.1"/>
    </source>
</evidence>
<reference evidence="1" key="2">
    <citation type="journal article" date="2015" name="Data Brief">
        <title>Shoot transcriptome of the giant reed, Arundo donax.</title>
        <authorList>
            <person name="Barrero R.A."/>
            <person name="Guerrero F.D."/>
            <person name="Moolhuijzen P."/>
            <person name="Goolsby J.A."/>
            <person name="Tidwell J."/>
            <person name="Bellgard S.E."/>
            <person name="Bellgard M.I."/>
        </authorList>
    </citation>
    <scope>NUCLEOTIDE SEQUENCE</scope>
    <source>
        <tissue evidence="1">Shoot tissue taken approximately 20 cm above the soil surface</tissue>
    </source>
</reference>
<dbReference type="AlphaFoldDB" id="A0A0A9BEZ4"/>
<organism evidence="1">
    <name type="scientific">Arundo donax</name>
    <name type="common">Giant reed</name>
    <name type="synonym">Donax arundinaceus</name>
    <dbReference type="NCBI Taxonomy" id="35708"/>
    <lineage>
        <taxon>Eukaryota</taxon>
        <taxon>Viridiplantae</taxon>
        <taxon>Streptophyta</taxon>
        <taxon>Embryophyta</taxon>
        <taxon>Tracheophyta</taxon>
        <taxon>Spermatophyta</taxon>
        <taxon>Magnoliopsida</taxon>
        <taxon>Liliopsida</taxon>
        <taxon>Poales</taxon>
        <taxon>Poaceae</taxon>
        <taxon>PACMAD clade</taxon>
        <taxon>Arundinoideae</taxon>
        <taxon>Arundineae</taxon>
        <taxon>Arundo</taxon>
    </lineage>
</organism>
<name>A0A0A9BEZ4_ARUDO</name>
<reference evidence="1" key="1">
    <citation type="submission" date="2014-09" db="EMBL/GenBank/DDBJ databases">
        <authorList>
            <person name="Magalhaes I.L.F."/>
            <person name="Oliveira U."/>
            <person name="Santos F.R."/>
            <person name="Vidigal T.H.D.A."/>
            <person name="Brescovit A.D."/>
            <person name="Santos A.J."/>
        </authorList>
    </citation>
    <scope>NUCLEOTIDE SEQUENCE</scope>
    <source>
        <tissue evidence="1">Shoot tissue taken approximately 20 cm above the soil surface</tissue>
    </source>
</reference>
<sequence length="24" mass="2590">MELLACPTSHCSFALNSSQDGYKS</sequence>